<evidence type="ECO:0000256" key="1">
    <source>
        <dbReference type="SAM" id="Phobius"/>
    </source>
</evidence>
<keyword evidence="1" id="KW-0812">Transmembrane</keyword>
<dbReference type="AlphaFoldDB" id="A0A7J6N8G2"/>
<feature type="transmembrane region" description="Helical" evidence="1">
    <location>
        <begin position="213"/>
        <end position="232"/>
    </location>
</feature>
<reference evidence="2 3" key="1">
    <citation type="submission" date="2020-04" db="EMBL/GenBank/DDBJ databases">
        <title>Perkinsus olseni comparative genomics.</title>
        <authorList>
            <person name="Bogema D.R."/>
        </authorList>
    </citation>
    <scope>NUCLEOTIDE SEQUENCE [LARGE SCALE GENOMIC DNA]</scope>
    <source>
        <strain evidence="2">00978-12</strain>
    </source>
</reference>
<accession>A0A7J6N8G2</accession>
<sequence>MSIPLPVLDLSRVNFYLKLSRPIIWIIILPYYLFPLGGRLDLLATWRFWLGLLYFTFPVSIMMFGINDMADTDVDKYNPRKAHDYFGNQASKSDLFGLWKVILVSNMIPLVIMSIITADWIFYSSYFIVALSLNILYNLKPFAFARKAPWDLPFTPVGFLILVTLACHLNQVPLPKAGPCLFYVSSTLTNHMIAELLDIDCDTLGDKRTTAVVIGKAYTCAFIGALILVQLMNLKTNFRVSHTVDPLRSGIMDDERRTLGKRSNEASKASCKKSVHHRLLVPGMYASSTRYYLHLRRFLSACQH</sequence>
<proteinExistence type="predicted"/>
<feature type="transmembrane region" description="Helical" evidence="1">
    <location>
        <begin position="121"/>
        <end position="139"/>
    </location>
</feature>
<evidence type="ECO:0000313" key="3">
    <source>
        <dbReference type="Proteomes" id="UP000541610"/>
    </source>
</evidence>
<feature type="transmembrane region" description="Helical" evidence="1">
    <location>
        <begin position="95"/>
        <end position="115"/>
    </location>
</feature>
<evidence type="ECO:0000313" key="2">
    <source>
        <dbReference type="EMBL" id="KAF4680212.1"/>
    </source>
</evidence>
<organism evidence="2 3">
    <name type="scientific">Perkinsus olseni</name>
    <name type="common">Perkinsus atlanticus</name>
    <dbReference type="NCBI Taxonomy" id="32597"/>
    <lineage>
        <taxon>Eukaryota</taxon>
        <taxon>Sar</taxon>
        <taxon>Alveolata</taxon>
        <taxon>Perkinsozoa</taxon>
        <taxon>Perkinsea</taxon>
        <taxon>Perkinsida</taxon>
        <taxon>Perkinsidae</taxon>
        <taxon>Perkinsus</taxon>
    </lineage>
</organism>
<dbReference type="OrthoDB" id="2753389at2759"/>
<keyword evidence="1" id="KW-1133">Transmembrane helix</keyword>
<feature type="transmembrane region" description="Helical" evidence="1">
    <location>
        <begin position="15"/>
        <end position="34"/>
    </location>
</feature>
<dbReference type="Proteomes" id="UP000541610">
    <property type="component" value="Unassembled WGS sequence"/>
</dbReference>
<feature type="transmembrane region" description="Helical" evidence="1">
    <location>
        <begin position="151"/>
        <end position="171"/>
    </location>
</feature>
<protein>
    <recommendedName>
        <fullName evidence="4">UbiA prenyltransferase domain-containing protein 1</fullName>
    </recommendedName>
</protein>
<dbReference type="EMBL" id="JABANP010000635">
    <property type="protein sequence ID" value="KAF4680212.1"/>
    <property type="molecule type" value="Genomic_DNA"/>
</dbReference>
<keyword evidence="1" id="KW-0472">Membrane</keyword>
<name>A0A7J6N8G2_PEROL</name>
<evidence type="ECO:0008006" key="4">
    <source>
        <dbReference type="Google" id="ProtNLM"/>
    </source>
</evidence>
<comment type="caution">
    <text evidence="2">The sequence shown here is derived from an EMBL/GenBank/DDBJ whole genome shotgun (WGS) entry which is preliminary data.</text>
</comment>
<feature type="transmembrane region" description="Helical" evidence="1">
    <location>
        <begin position="46"/>
        <end position="66"/>
    </location>
</feature>
<gene>
    <name evidence="2" type="ORF">FOZ60_013887</name>
</gene>